<dbReference type="SUPFAM" id="SSF55136">
    <property type="entry name" value="Probable bacterial effector-binding domain"/>
    <property type="match status" value="1"/>
</dbReference>
<dbReference type="InterPro" id="IPR009061">
    <property type="entry name" value="DNA-bd_dom_put_sf"/>
</dbReference>
<sequence length="257" mass="27683">MLRHYDAIGLLRPARVDASTGYRYYEAAQLPRLHRAVALKELGFTLVQVRAVLDDQVDVAELRGMLRLRRAELQEQIAVDAERLARVEARLMVIGMEGAAPSDEVTIRRVPGARVATVSGLAAGYGPEQIGPVIGPLFAEVRRRLDAAAAGPPLAFYTDPPEGDGILVHAGLPVAGGVPVDGCVMVDLPAIEAATIVHRGPMADVVRTGHSLHTWVEAHGYRSDGYFREVYHVYGRGDPDTWRTELQEPVVAGGAAG</sequence>
<keyword evidence="4" id="KW-1185">Reference proteome</keyword>
<dbReference type="Proteomes" id="UP000635606">
    <property type="component" value="Unassembled WGS sequence"/>
</dbReference>
<dbReference type="InterPro" id="IPR029442">
    <property type="entry name" value="GyrI-like"/>
</dbReference>
<dbReference type="GO" id="GO:0003677">
    <property type="term" value="F:DNA binding"/>
    <property type="evidence" value="ECO:0007669"/>
    <property type="project" value="UniProtKB-KW"/>
</dbReference>
<keyword evidence="1" id="KW-0238">DNA-binding</keyword>
<protein>
    <submittedName>
        <fullName evidence="3">MerR family transcriptional regulator</fullName>
    </submittedName>
</protein>
<dbReference type="SUPFAM" id="SSF46955">
    <property type="entry name" value="Putative DNA-binding domain"/>
    <property type="match status" value="1"/>
</dbReference>
<dbReference type="SMART" id="SM00422">
    <property type="entry name" value="HTH_MERR"/>
    <property type="match status" value="1"/>
</dbReference>
<dbReference type="PANTHER" id="PTHR30204:SF97">
    <property type="entry name" value="MERR FAMILY REGULATORY PROTEIN"/>
    <property type="match status" value="1"/>
</dbReference>
<comment type="caution">
    <text evidence="3">The sequence shown here is derived from an EMBL/GenBank/DDBJ whole genome shotgun (WGS) entry which is preliminary data.</text>
</comment>
<dbReference type="InterPro" id="IPR011256">
    <property type="entry name" value="Reg_factor_effector_dom_sf"/>
</dbReference>
<dbReference type="PANTHER" id="PTHR30204">
    <property type="entry name" value="REDOX-CYCLING DRUG-SENSING TRANSCRIPTIONAL ACTIVATOR SOXR"/>
    <property type="match status" value="1"/>
</dbReference>
<reference evidence="3" key="1">
    <citation type="submission" date="2021-01" db="EMBL/GenBank/DDBJ databases">
        <title>Whole genome shotgun sequence of Virgisporangium ochraceum NBRC 16418.</title>
        <authorList>
            <person name="Komaki H."/>
            <person name="Tamura T."/>
        </authorList>
    </citation>
    <scope>NUCLEOTIDE SEQUENCE</scope>
    <source>
        <strain evidence="3">NBRC 16418</strain>
    </source>
</reference>
<dbReference type="InterPro" id="IPR000551">
    <property type="entry name" value="MerR-type_HTH_dom"/>
</dbReference>
<dbReference type="PROSITE" id="PS50937">
    <property type="entry name" value="HTH_MERR_2"/>
    <property type="match status" value="1"/>
</dbReference>
<dbReference type="Gene3D" id="1.10.1660.10">
    <property type="match status" value="1"/>
</dbReference>
<gene>
    <name evidence="3" type="ORF">Voc01_067400</name>
</gene>
<dbReference type="InterPro" id="IPR010499">
    <property type="entry name" value="AraC_E-bd"/>
</dbReference>
<evidence type="ECO:0000313" key="3">
    <source>
        <dbReference type="EMBL" id="GIJ71823.1"/>
    </source>
</evidence>
<name>A0A8J3ZYX9_9ACTN</name>
<organism evidence="3 4">
    <name type="scientific">Virgisporangium ochraceum</name>
    <dbReference type="NCBI Taxonomy" id="65505"/>
    <lineage>
        <taxon>Bacteria</taxon>
        <taxon>Bacillati</taxon>
        <taxon>Actinomycetota</taxon>
        <taxon>Actinomycetes</taxon>
        <taxon>Micromonosporales</taxon>
        <taxon>Micromonosporaceae</taxon>
        <taxon>Virgisporangium</taxon>
    </lineage>
</organism>
<dbReference type="SMART" id="SM00871">
    <property type="entry name" value="AraC_E_bind"/>
    <property type="match status" value="1"/>
</dbReference>
<dbReference type="Pfam" id="PF06445">
    <property type="entry name" value="GyrI-like"/>
    <property type="match status" value="1"/>
</dbReference>
<dbReference type="EMBL" id="BOPH01000091">
    <property type="protein sequence ID" value="GIJ71823.1"/>
    <property type="molecule type" value="Genomic_DNA"/>
</dbReference>
<proteinExistence type="predicted"/>
<dbReference type="GO" id="GO:0003700">
    <property type="term" value="F:DNA-binding transcription factor activity"/>
    <property type="evidence" value="ECO:0007669"/>
    <property type="project" value="InterPro"/>
</dbReference>
<evidence type="ECO:0000259" key="2">
    <source>
        <dbReference type="PROSITE" id="PS50937"/>
    </source>
</evidence>
<dbReference type="Gene3D" id="3.20.80.10">
    <property type="entry name" value="Regulatory factor, effector binding domain"/>
    <property type="match status" value="1"/>
</dbReference>
<feature type="domain" description="HTH merR-type" evidence="2">
    <location>
        <begin position="1"/>
        <end position="55"/>
    </location>
</feature>
<evidence type="ECO:0000256" key="1">
    <source>
        <dbReference type="ARBA" id="ARBA00023125"/>
    </source>
</evidence>
<dbReference type="Pfam" id="PF13411">
    <property type="entry name" value="MerR_1"/>
    <property type="match status" value="1"/>
</dbReference>
<dbReference type="InterPro" id="IPR047057">
    <property type="entry name" value="MerR_fam"/>
</dbReference>
<accession>A0A8J3ZYX9</accession>
<evidence type="ECO:0000313" key="4">
    <source>
        <dbReference type="Proteomes" id="UP000635606"/>
    </source>
</evidence>
<dbReference type="AlphaFoldDB" id="A0A8J3ZYX9"/>
<dbReference type="CDD" id="cd01107">
    <property type="entry name" value="HTH_BmrR"/>
    <property type="match status" value="1"/>
</dbReference>